<keyword evidence="2" id="KW-1185">Reference proteome</keyword>
<sequence length="88" mass="9499">MNGDSPRTFARKVAQATSSAFLASEHLAQARGVSPKQDPVCVSASFFESSPRRRGLAWARSSRLSETLQPERGAEREGAMLDCFVALG</sequence>
<organism evidence="1 2">
    <name type="scientific">Vigna unguiculata</name>
    <name type="common">Cowpea</name>
    <dbReference type="NCBI Taxonomy" id="3917"/>
    <lineage>
        <taxon>Eukaryota</taxon>
        <taxon>Viridiplantae</taxon>
        <taxon>Streptophyta</taxon>
        <taxon>Embryophyta</taxon>
        <taxon>Tracheophyta</taxon>
        <taxon>Spermatophyta</taxon>
        <taxon>Magnoliopsida</taxon>
        <taxon>eudicotyledons</taxon>
        <taxon>Gunneridae</taxon>
        <taxon>Pentapetalae</taxon>
        <taxon>rosids</taxon>
        <taxon>fabids</taxon>
        <taxon>Fabales</taxon>
        <taxon>Fabaceae</taxon>
        <taxon>Papilionoideae</taxon>
        <taxon>50 kb inversion clade</taxon>
        <taxon>NPAAA clade</taxon>
        <taxon>indigoferoid/millettioid clade</taxon>
        <taxon>Phaseoleae</taxon>
        <taxon>Vigna</taxon>
    </lineage>
</organism>
<accession>A0A4D6NM21</accession>
<evidence type="ECO:0000313" key="1">
    <source>
        <dbReference type="EMBL" id="QCE14863.1"/>
    </source>
</evidence>
<dbReference type="EMBL" id="CP039355">
    <property type="protein sequence ID" value="QCE14863.1"/>
    <property type="molecule type" value="Genomic_DNA"/>
</dbReference>
<reference evidence="1 2" key="1">
    <citation type="submission" date="2019-04" db="EMBL/GenBank/DDBJ databases">
        <title>An improved genome assembly and genetic linkage map for asparagus bean, Vigna unguiculata ssp. sesquipedialis.</title>
        <authorList>
            <person name="Xia Q."/>
            <person name="Zhang R."/>
            <person name="Dong Y."/>
        </authorList>
    </citation>
    <scope>NUCLEOTIDE SEQUENCE [LARGE SCALE GENOMIC DNA]</scope>
    <source>
        <tissue evidence="1">Leaf</tissue>
    </source>
</reference>
<gene>
    <name evidence="1" type="ORF">DEO72_LG11g1869</name>
</gene>
<proteinExistence type="predicted"/>
<protein>
    <submittedName>
        <fullName evidence="1">Uncharacterized protein</fullName>
    </submittedName>
</protein>
<evidence type="ECO:0000313" key="2">
    <source>
        <dbReference type="Proteomes" id="UP000501690"/>
    </source>
</evidence>
<dbReference type="Proteomes" id="UP000501690">
    <property type="component" value="Linkage Group LG11"/>
</dbReference>
<name>A0A4D6NM21_VIGUN</name>
<dbReference type="AlphaFoldDB" id="A0A4D6NM21"/>